<proteinExistence type="predicted"/>
<dbReference type="Proteomes" id="UP000236063">
    <property type="component" value="Unassembled WGS sequence"/>
</dbReference>
<accession>A0ABX4VP79</accession>
<reference evidence="1 2" key="1">
    <citation type="submission" date="2018-01" db="EMBL/GenBank/DDBJ databases">
        <title>Multi-drug resistant Enterobacter species isolated from the International Space Station and comparative genomic analyses with human pathogenic strains.</title>
        <authorList>
            <person name="Singh N.K."/>
            <person name="Bezdan D."/>
            <person name="McIntyre A."/>
            <person name="Sielaff A.C."/>
            <person name="Wheeler K."/>
            <person name="Mason C."/>
            <person name="Venkateswaran K."/>
        </authorList>
    </citation>
    <scope>NUCLEOTIDE SEQUENCE [LARGE SCALE GENOMIC DNA]</scope>
    <source>
        <strain evidence="1 2">IF2SW-P2</strain>
    </source>
</reference>
<evidence type="ECO:0000313" key="1">
    <source>
        <dbReference type="EMBL" id="PNF69098.1"/>
    </source>
</evidence>
<evidence type="ECO:0000313" key="2">
    <source>
        <dbReference type="Proteomes" id="UP000236063"/>
    </source>
</evidence>
<dbReference type="EMBL" id="POUR01000001">
    <property type="protein sequence ID" value="PNF69098.1"/>
    <property type="molecule type" value="Genomic_DNA"/>
</dbReference>
<organism evidence="1 2">
    <name type="scientific">Enterobacter bugandensis</name>
    <dbReference type="NCBI Taxonomy" id="881260"/>
    <lineage>
        <taxon>Bacteria</taxon>
        <taxon>Pseudomonadati</taxon>
        <taxon>Pseudomonadota</taxon>
        <taxon>Gammaproteobacteria</taxon>
        <taxon>Enterobacterales</taxon>
        <taxon>Enterobacteriaceae</taxon>
        <taxon>Enterobacter</taxon>
    </lineage>
</organism>
<sequence>MTRSASSVNALSLAISFSFRKFEHTRQNIWLTMQRPYLYHCFSVKRGQVYDYDKNSETVRTSRFRLAAGPLHLFLWTLL</sequence>
<gene>
    <name evidence="1" type="ORF">C1167_14600</name>
</gene>
<keyword evidence="2" id="KW-1185">Reference proteome</keyword>
<evidence type="ECO:0008006" key="3">
    <source>
        <dbReference type="Google" id="ProtNLM"/>
    </source>
</evidence>
<comment type="caution">
    <text evidence="1">The sequence shown here is derived from an EMBL/GenBank/DDBJ whole genome shotgun (WGS) entry which is preliminary data.</text>
</comment>
<name>A0ABX4VP79_9ENTR</name>
<protein>
    <recommendedName>
        <fullName evidence="3">Secreted protein</fullName>
    </recommendedName>
</protein>